<dbReference type="GO" id="GO:0030246">
    <property type="term" value="F:carbohydrate binding"/>
    <property type="evidence" value="ECO:0007669"/>
    <property type="project" value="UniProtKB-UniRule"/>
</dbReference>
<evidence type="ECO:0000256" key="2">
    <source>
        <dbReference type="RuleBase" id="RU102079"/>
    </source>
</evidence>
<reference evidence="4" key="2">
    <citation type="submission" date="2025-09" db="UniProtKB">
        <authorList>
            <consortium name="Ensembl"/>
        </authorList>
    </citation>
    <scope>IDENTIFICATION</scope>
</reference>
<dbReference type="PANTHER" id="PTHR11346:SF15">
    <property type="entry name" value="PLACENTAL PROTEIN 13-LIKE"/>
    <property type="match status" value="1"/>
</dbReference>
<organism evidence="4 5">
    <name type="scientific">Salvator merianae</name>
    <name type="common">Argentine black and white tegu</name>
    <name type="synonym">Tupinambis merianae</name>
    <dbReference type="NCBI Taxonomy" id="96440"/>
    <lineage>
        <taxon>Eukaryota</taxon>
        <taxon>Metazoa</taxon>
        <taxon>Chordata</taxon>
        <taxon>Craniata</taxon>
        <taxon>Vertebrata</taxon>
        <taxon>Euteleostomi</taxon>
        <taxon>Lepidosauria</taxon>
        <taxon>Squamata</taxon>
        <taxon>Bifurcata</taxon>
        <taxon>Unidentata</taxon>
        <taxon>Episquamata</taxon>
        <taxon>Laterata</taxon>
        <taxon>Teiioidea</taxon>
        <taxon>Teiidae</taxon>
        <taxon>Salvator</taxon>
    </lineage>
</organism>
<dbReference type="Pfam" id="PF00337">
    <property type="entry name" value="Gal-bind_lectin"/>
    <property type="match status" value="1"/>
</dbReference>
<evidence type="ECO:0000256" key="1">
    <source>
        <dbReference type="ARBA" id="ARBA00022734"/>
    </source>
</evidence>
<name>A0A8D0DPK4_SALMN</name>
<dbReference type="Proteomes" id="UP000694421">
    <property type="component" value="Unplaced"/>
</dbReference>
<feature type="domain" description="Galectin" evidence="3">
    <location>
        <begin position="1"/>
        <end position="138"/>
    </location>
</feature>
<sequence>MQKMPYTLSKSVSPAIKQNDSEVRVFHLLRFRVDLASGQFQGANMPLKLELRFDGPASSPAVLTLNSFKEGQLGTEKTLKSSFQQGQPFDLQLVVTSEGYKVMENGTFLADFDHRLPAKTVRFLEIDGDATLKKVDLARG</sequence>
<dbReference type="AlphaFoldDB" id="A0A8D0DPK4"/>
<evidence type="ECO:0000313" key="4">
    <source>
        <dbReference type="Ensembl" id="ENSSMRP00000019346.1"/>
    </source>
</evidence>
<dbReference type="SMART" id="SM00276">
    <property type="entry name" value="GLECT"/>
    <property type="match status" value="1"/>
</dbReference>
<protein>
    <recommendedName>
        <fullName evidence="2">Galectin</fullName>
    </recommendedName>
</protein>
<dbReference type="InterPro" id="IPR001079">
    <property type="entry name" value="Galectin_CRD"/>
</dbReference>
<reference evidence="4" key="1">
    <citation type="submission" date="2025-08" db="UniProtKB">
        <authorList>
            <consortium name="Ensembl"/>
        </authorList>
    </citation>
    <scope>IDENTIFICATION</scope>
</reference>
<evidence type="ECO:0000313" key="5">
    <source>
        <dbReference type="Proteomes" id="UP000694421"/>
    </source>
</evidence>
<dbReference type="SUPFAM" id="SSF49899">
    <property type="entry name" value="Concanavalin A-like lectins/glucanases"/>
    <property type="match status" value="1"/>
</dbReference>
<dbReference type="InterPro" id="IPR013320">
    <property type="entry name" value="ConA-like_dom_sf"/>
</dbReference>
<dbReference type="CDD" id="cd00070">
    <property type="entry name" value="GLECT"/>
    <property type="match status" value="1"/>
</dbReference>
<dbReference type="SMART" id="SM00908">
    <property type="entry name" value="Gal-bind_lectin"/>
    <property type="match status" value="1"/>
</dbReference>
<dbReference type="Gene3D" id="2.60.120.200">
    <property type="match status" value="1"/>
</dbReference>
<proteinExistence type="predicted"/>
<dbReference type="Ensembl" id="ENSSMRT00000022691.1">
    <property type="protein sequence ID" value="ENSSMRP00000019346.1"/>
    <property type="gene ID" value="ENSSMRG00000015082.1"/>
</dbReference>
<dbReference type="InterPro" id="IPR044156">
    <property type="entry name" value="Galectin-like"/>
</dbReference>
<keyword evidence="1 2" id="KW-0430">Lectin</keyword>
<accession>A0A8D0DPK4</accession>
<keyword evidence="5" id="KW-1185">Reference proteome</keyword>
<dbReference type="PROSITE" id="PS51304">
    <property type="entry name" value="GALECTIN"/>
    <property type="match status" value="1"/>
</dbReference>
<dbReference type="PANTHER" id="PTHR11346">
    <property type="entry name" value="GALECTIN"/>
    <property type="match status" value="1"/>
</dbReference>
<evidence type="ECO:0000259" key="3">
    <source>
        <dbReference type="PROSITE" id="PS51304"/>
    </source>
</evidence>
<dbReference type="OMA" id="RRHHYAF"/>